<evidence type="ECO:0000313" key="3">
    <source>
        <dbReference type="Proteomes" id="UP000321954"/>
    </source>
</evidence>
<dbReference type="Proteomes" id="UP000321954">
    <property type="component" value="Chromosome"/>
</dbReference>
<proteinExistence type="predicted"/>
<keyword evidence="1" id="KW-0472">Membrane</keyword>
<sequence length="65" mass="7283">MKNYTILFLVLTALTGLIGFAGLSFKGIEFVRIGFLIFADILIISVLAKLFFSNAGKMKLERIRK</sequence>
<dbReference type="OrthoDB" id="1453511at2"/>
<organism evidence="2 3">
    <name type="scientific">Antarcticibacterium arcticum</name>
    <dbReference type="NCBI Taxonomy" id="2585771"/>
    <lineage>
        <taxon>Bacteria</taxon>
        <taxon>Pseudomonadati</taxon>
        <taxon>Bacteroidota</taxon>
        <taxon>Flavobacteriia</taxon>
        <taxon>Flavobacteriales</taxon>
        <taxon>Flavobacteriaceae</taxon>
        <taxon>Antarcticibacterium</taxon>
    </lineage>
</organism>
<keyword evidence="1" id="KW-1133">Transmembrane helix</keyword>
<keyword evidence="3" id="KW-1185">Reference proteome</keyword>
<feature type="transmembrane region" description="Helical" evidence="1">
    <location>
        <begin position="31"/>
        <end position="52"/>
    </location>
</feature>
<dbReference type="EMBL" id="CP042476">
    <property type="protein sequence ID" value="QED37829.1"/>
    <property type="molecule type" value="Genomic_DNA"/>
</dbReference>
<protein>
    <submittedName>
        <fullName evidence="2">DUF1328 domain-containing protein</fullName>
    </submittedName>
</protein>
<reference evidence="2 3" key="1">
    <citation type="submission" date="2019-08" db="EMBL/GenBank/DDBJ databases">
        <title>Antarcticibacterium arcticum sp. nov., a bacterium isolated from marine sediment of the Canadian Beaufort Sea.</title>
        <authorList>
            <person name="Lee Y.M."/>
            <person name="Baek K."/>
            <person name="Lee D.-H."/>
            <person name="Shin S.C."/>
            <person name="Jin Y.K."/>
            <person name="Park Y."/>
        </authorList>
    </citation>
    <scope>NUCLEOTIDE SEQUENCE [LARGE SCALE GENOMIC DNA]</scope>
    <source>
        <strain evidence="2 3">PAMC 28998</strain>
    </source>
</reference>
<dbReference type="KEGG" id="anp:FK178_08880"/>
<name>A0A5B8YPK8_9FLAO</name>
<evidence type="ECO:0000256" key="1">
    <source>
        <dbReference type="SAM" id="Phobius"/>
    </source>
</evidence>
<accession>A0A5B8YPK8</accession>
<dbReference type="RefSeq" id="WP_146833723.1">
    <property type="nucleotide sequence ID" value="NZ_CP042476.1"/>
</dbReference>
<gene>
    <name evidence="2" type="ORF">FK178_08880</name>
</gene>
<keyword evidence="1" id="KW-0812">Transmembrane</keyword>
<dbReference type="AlphaFoldDB" id="A0A5B8YPK8"/>
<evidence type="ECO:0000313" key="2">
    <source>
        <dbReference type="EMBL" id="QED37829.1"/>
    </source>
</evidence>